<evidence type="ECO:0000256" key="3">
    <source>
        <dbReference type="ARBA" id="ARBA00022679"/>
    </source>
</evidence>
<evidence type="ECO:0000256" key="7">
    <source>
        <dbReference type="SAM" id="MobiDB-lite"/>
    </source>
</evidence>
<evidence type="ECO:0000256" key="4">
    <source>
        <dbReference type="ARBA" id="ARBA00022741"/>
    </source>
</evidence>
<dbReference type="InterPro" id="IPR011009">
    <property type="entry name" value="Kinase-like_dom_sf"/>
</dbReference>
<dbReference type="EMBL" id="JAUSUT010000001">
    <property type="protein sequence ID" value="MDQ0382190.1"/>
    <property type="molecule type" value="Genomic_DNA"/>
</dbReference>
<evidence type="ECO:0000256" key="6">
    <source>
        <dbReference type="ARBA" id="ARBA00022840"/>
    </source>
</evidence>
<evidence type="ECO:0000313" key="9">
    <source>
        <dbReference type="EMBL" id="MDQ0382190.1"/>
    </source>
</evidence>
<reference evidence="9 10" key="1">
    <citation type="submission" date="2023-07" db="EMBL/GenBank/DDBJ databases">
        <title>Sequencing the genomes of 1000 actinobacteria strains.</title>
        <authorList>
            <person name="Klenk H.-P."/>
        </authorList>
    </citation>
    <scope>NUCLEOTIDE SEQUENCE [LARGE SCALE GENOMIC DNA]</scope>
    <source>
        <strain evidence="9 10">DSM 45805</strain>
    </source>
</reference>
<dbReference type="RefSeq" id="WP_306997176.1">
    <property type="nucleotide sequence ID" value="NZ_JAUSUT010000001.1"/>
</dbReference>
<dbReference type="PROSITE" id="PS50011">
    <property type="entry name" value="PROTEIN_KINASE_DOM"/>
    <property type="match status" value="1"/>
</dbReference>
<keyword evidence="2 9" id="KW-0723">Serine/threonine-protein kinase</keyword>
<dbReference type="CDD" id="cd14014">
    <property type="entry name" value="STKc_PknB_like"/>
    <property type="match status" value="1"/>
</dbReference>
<keyword evidence="5 9" id="KW-0418">Kinase</keyword>
<feature type="domain" description="Protein kinase" evidence="8">
    <location>
        <begin position="26"/>
        <end position="274"/>
    </location>
</feature>
<dbReference type="PANTHER" id="PTHR43289:SF6">
    <property type="entry name" value="SERINE_THREONINE-PROTEIN KINASE NEKL-3"/>
    <property type="match status" value="1"/>
</dbReference>
<dbReference type="Pfam" id="PF00069">
    <property type="entry name" value="Pkinase"/>
    <property type="match status" value="1"/>
</dbReference>
<dbReference type="PANTHER" id="PTHR43289">
    <property type="entry name" value="MITOGEN-ACTIVATED PROTEIN KINASE KINASE KINASE 20-RELATED"/>
    <property type="match status" value="1"/>
</dbReference>
<keyword evidence="6" id="KW-0067">ATP-binding</keyword>
<feature type="compositionally biased region" description="Acidic residues" evidence="7">
    <location>
        <begin position="1"/>
        <end position="10"/>
    </location>
</feature>
<dbReference type="EC" id="2.7.11.1" evidence="1"/>
<protein>
    <recommendedName>
        <fullName evidence="1">non-specific serine/threonine protein kinase</fullName>
        <ecNumber evidence="1">2.7.11.1</ecNumber>
    </recommendedName>
</protein>
<dbReference type="SMART" id="SM00220">
    <property type="entry name" value="S_TKc"/>
    <property type="match status" value="1"/>
</dbReference>
<dbReference type="InterPro" id="IPR000719">
    <property type="entry name" value="Prot_kinase_dom"/>
</dbReference>
<evidence type="ECO:0000313" key="10">
    <source>
        <dbReference type="Proteomes" id="UP001229651"/>
    </source>
</evidence>
<dbReference type="InterPro" id="IPR008271">
    <property type="entry name" value="Ser/Thr_kinase_AS"/>
</dbReference>
<evidence type="ECO:0000256" key="2">
    <source>
        <dbReference type="ARBA" id="ARBA00022527"/>
    </source>
</evidence>
<dbReference type="Gene3D" id="1.10.510.10">
    <property type="entry name" value="Transferase(Phosphotransferase) domain 1"/>
    <property type="match status" value="1"/>
</dbReference>
<evidence type="ECO:0000256" key="5">
    <source>
        <dbReference type="ARBA" id="ARBA00022777"/>
    </source>
</evidence>
<dbReference type="GO" id="GO:0004674">
    <property type="term" value="F:protein serine/threonine kinase activity"/>
    <property type="evidence" value="ECO:0007669"/>
    <property type="project" value="UniProtKB-KW"/>
</dbReference>
<dbReference type="Proteomes" id="UP001229651">
    <property type="component" value="Unassembled WGS sequence"/>
</dbReference>
<dbReference type="PROSITE" id="PS00108">
    <property type="entry name" value="PROTEIN_KINASE_ST"/>
    <property type="match status" value="1"/>
</dbReference>
<keyword evidence="10" id="KW-1185">Reference proteome</keyword>
<sequence>MSAPDLDDDGQPVWDTAEGGEFPGGTRAVRRLGVGWRCETWLVWSVPLWCPVVLKLPRPHLREHPRSVTALRREVTALSGPPHPGLPRLIADGSGEALPHLLFEYLDGPDLDDVGDDIGPLPEGEAALLGVQLLSAVAAVHHEGLAHLDVKPGNVVLRDGKPLLIDFGSTRAIGSPQPPGRPIGTRGYTSPEQEACLTVSPAMDVYGVGATLHAVVTGHRPDAGGRSSPMLAGLLEPDPTRRLDLTEATAALLQWIPAEFRPWPEWADAYLGGA</sequence>
<name>A0ABU0F3M8_9PSEU</name>
<comment type="caution">
    <text evidence="9">The sequence shown here is derived from an EMBL/GenBank/DDBJ whole genome shotgun (WGS) entry which is preliminary data.</text>
</comment>
<keyword evidence="4" id="KW-0547">Nucleotide-binding</keyword>
<proteinExistence type="predicted"/>
<keyword evidence="3" id="KW-0808">Transferase</keyword>
<gene>
    <name evidence="9" type="ORF">FB470_006184</name>
</gene>
<dbReference type="SUPFAM" id="SSF56112">
    <property type="entry name" value="Protein kinase-like (PK-like)"/>
    <property type="match status" value="1"/>
</dbReference>
<feature type="region of interest" description="Disordered" evidence="7">
    <location>
        <begin position="1"/>
        <end position="21"/>
    </location>
</feature>
<accession>A0ABU0F3M8</accession>
<evidence type="ECO:0000259" key="8">
    <source>
        <dbReference type="PROSITE" id="PS50011"/>
    </source>
</evidence>
<evidence type="ECO:0000256" key="1">
    <source>
        <dbReference type="ARBA" id="ARBA00012513"/>
    </source>
</evidence>
<organism evidence="9 10">
    <name type="scientific">Amycolatopsis thermophila</name>
    <dbReference type="NCBI Taxonomy" id="206084"/>
    <lineage>
        <taxon>Bacteria</taxon>
        <taxon>Bacillati</taxon>
        <taxon>Actinomycetota</taxon>
        <taxon>Actinomycetes</taxon>
        <taxon>Pseudonocardiales</taxon>
        <taxon>Pseudonocardiaceae</taxon>
        <taxon>Amycolatopsis</taxon>
    </lineage>
</organism>